<feature type="region of interest" description="Disordered" evidence="8">
    <location>
        <begin position="944"/>
        <end position="970"/>
    </location>
</feature>
<evidence type="ECO:0000256" key="3">
    <source>
        <dbReference type="ARBA" id="ARBA00022692"/>
    </source>
</evidence>
<dbReference type="InterPro" id="IPR005821">
    <property type="entry name" value="Ion_trans_dom"/>
</dbReference>
<comment type="caution">
    <text evidence="13">The sequence shown here is derived from an EMBL/GenBank/DDBJ whole genome shotgun (WGS) entry which is preliminary data.</text>
</comment>
<feature type="region of interest" description="Disordered" evidence="8">
    <location>
        <begin position="1627"/>
        <end position="1664"/>
    </location>
</feature>
<feature type="domain" description="Ion transport" evidence="10">
    <location>
        <begin position="1023"/>
        <end position="1305"/>
    </location>
</feature>
<dbReference type="Proteomes" id="UP000215902">
    <property type="component" value="Unassembled WGS sequence"/>
</dbReference>
<gene>
    <name evidence="13" type="ORF">BOX15_Mlig003378g1</name>
</gene>
<dbReference type="PANTHER" id="PTHR13800:SF1">
    <property type="entry name" value="TRANSIENT RECEPTOR POTENTIAL CATION CHANNEL TRPM"/>
    <property type="match status" value="1"/>
</dbReference>
<reference evidence="13 14" key="1">
    <citation type="submission" date="2017-06" db="EMBL/GenBank/DDBJ databases">
        <title>A platform for efficient transgenesis in Macrostomum lignano, a flatworm model organism for stem cell research.</title>
        <authorList>
            <person name="Berezikov E."/>
        </authorList>
    </citation>
    <scope>NUCLEOTIDE SEQUENCE [LARGE SCALE GENOMIC DNA]</scope>
    <source>
        <strain evidence="13">DV1</strain>
        <tissue evidence="13">Whole organism</tissue>
    </source>
</reference>
<dbReference type="InterPro" id="IPR041491">
    <property type="entry name" value="TRPM_SLOG"/>
</dbReference>
<feature type="compositionally biased region" description="Low complexity" evidence="8">
    <location>
        <begin position="632"/>
        <end position="644"/>
    </location>
</feature>
<evidence type="ECO:0000256" key="9">
    <source>
        <dbReference type="SAM" id="Phobius"/>
    </source>
</evidence>
<feature type="region of interest" description="Disordered" evidence="8">
    <location>
        <begin position="1844"/>
        <end position="1889"/>
    </location>
</feature>
<feature type="compositionally biased region" description="Gly residues" evidence="8">
    <location>
        <begin position="1652"/>
        <end position="1661"/>
    </location>
</feature>
<evidence type="ECO:0000256" key="4">
    <source>
        <dbReference type="ARBA" id="ARBA00022989"/>
    </source>
</evidence>
<evidence type="ECO:0000313" key="13">
    <source>
        <dbReference type="EMBL" id="PAA54561.1"/>
    </source>
</evidence>
<dbReference type="GO" id="GO:0005261">
    <property type="term" value="F:monoatomic cation channel activity"/>
    <property type="evidence" value="ECO:0007669"/>
    <property type="project" value="TreeGrafter"/>
</dbReference>
<sequence>MEDAELYQDCLSGAPSTVLTESVSSSSRSSSNDKWIERNISKLECVRFTPVAADLAKCQCGKPLSEHPHGLPRSTTAWASASHTEASPTDAYGVIEFVSGPHPTRAHYIRVAANTQPEQLLHILTRVWRLRLPKLVLTVHGGIQNFELQPKLKKVVLNGILKAAKTTDAWVISTGLDNGISRYVGESISEEIHMKKHRIAAIGIAPWGVIRDREQLIGRNRTCKYFAISSSSKALSVLNRCHNYFILVDDGQSNVYGTEIQLRRAFERHLCSMRLDKSRFGVGLDRVPVVATLIEGGANVFRHVLDLTLDRRPIPVVVCDGSGRAADILAFIHKNGEQVLNCPALADQIVDLIRDKFRLARSKALAVFSEIRVCLQGPGRDLVSVFRLGEGRFKDVDDAILTSLLSSHHLSHSSQLKLTMAWNRVDLARSHLFQYGQDWRSADLERAMMEALMNNRIEFVKLLLEWGVNVERFLTRLRLEDLYTFCLFGDETKGLGKYLRFLLKQTLAKFSKKQQRVSLYLIGRLVQELIGGGFVHEYTRRFCLAKAAVRSASGALPPDAAAGATGGLASEQPTITGAASNTLMNSIKSVRSMLRLGAGAPSGGAGPSEIAGGGGGGMGYSNSTHALLLNSQQQQQAPQQPQHEQQQHRGQNDYEFRFPYTDLMTWAVLCRRYELAWYFMQCGEDVIAKALFSAALFRAIMTRIDEDVHVEYYQELESWCDKYEAEALSMLEHCYKFDPRLTRKLVTYQLAEFGGHTCMSLAYTSRSMLFLNHACPQIILNDLWYGGVRETDDLTGLRVFALCLVLLACPPLFFTLLLFTNFVEFKSLQELRDQPQTRDEFGDVESSSSSSSSSGSSVSSRDAEAKAHRVEQQADQHQASAAAGAAPASSLRNFMRQVPEESLSDKIDRLGLQSGGSGQANAKKSGGRVNFVNELPMTTIVAPQAQQHAGKTAQLPRIGSSGGGRAGASSSLHFPMKDSEYSGYQNYHTRGPQPQPQHSRLDRLPYRMRVSEFFSAPITRYWIHLITYAIFIVSFFSYVLVVLPESRFVWQEYLVFAYIVSYALDKVREISNCNGLTLRVKLQVHLSDLWNIYDLCICAFSLVGIALRVASVHSVNGAAADNSSFVGFYTNYSLLLLGNGSGLGDAHSEFARQFYVFFCSHNIMVISLALWLLRIFEVLINWKHLGPYLYMVATMISKMLPPVVIIFIPLCAFGIVRQGIQYPQYNTFNITVLKGVLLKPYFMLYGEVYAGEIDPDEWTGLESLMPLRCVVPIAMVIFLLVAVIVCISIIIAVFNDVYHEVHEKSKQVYKYLRFSIIIEYESMPMFPPPLTLVSWIFLTVRWLYHKRCRFWGCGGGGGGGGGGGVSAAESTIAGDGEENRVHLITSLKLFLKQDEIEDLQDFEEECVQDFLLSQTRAQREKLDHRIAATNQLAENTALRLEDMIQRQSVIKQMLQVVDQRICTGGPGGCGSNATATAAAAAAAAAAVTTASPPAAAAAAAEPGGGANGVAEAMLERLAEADVPGNESVSAAVAAAAAAAATSAAAAVAGAGNPNGSGISSRLGGSGRQRFNSSRHRHLSRQRSLSLTESKHRQQQQASRRSPHVSGGSAGGGAASVTLSEEAVAGATSLTQPDTPDATMPDQTTPLLDTGYGISGGGGGGSSSQMLRLLSATNAPEEYTSICDGIEVPLPITEPPSPPSPASVGVQQPVDTANAGGSGGGAAGGAVEAMDIGDRSSLADVEPRGNGVGIAFSDVGAAGQTLEAMLRNAEEAERLAMGPALKRRLRQLSCTGAAESAPAPDVDDLSLAAATAPVGGLDSAGVTASESLINIVEEVMEHLTDVASGVGEDVEELEERHRVDDSEDADSSDGGPLMIRPPSSLKDAEPGGSL</sequence>
<feature type="region of interest" description="Disordered" evidence="8">
    <location>
        <begin position="834"/>
        <end position="888"/>
    </location>
</feature>
<comment type="subcellular location">
    <subcellularLocation>
        <location evidence="1">Membrane</location>
        <topology evidence="1">Multi-pass membrane protein</topology>
    </subcellularLocation>
</comment>
<dbReference type="InterPro" id="IPR050927">
    <property type="entry name" value="TRPM"/>
</dbReference>
<dbReference type="OrthoDB" id="301415at2759"/>
<feature type="transmembrane region" description="Helical" evidence="9">
    <location>
        <begin position="1188"/>
        <end position="1216"/>
    </location>
</feature>
<dbReference type="PANTHER" id="PTHR13800">
    <property type="entry name" value="TRANSIENT RECEPTOR POTENTIAL CATION CHANNEL, SUBFAMILY M, MEMBER 6"/>
    <property type="match status" value="1"/>
</dbReference>
<organism evidence="13 14">
    <name type="scientific">Macrostomum lignano</name>
    <dbReference type="NCBI Taxonomy" id="282301"/>
    <lineage>
        <taxon>Eukaryota</taxon>
        <taxon>Metazoa</taxon>
        <taxon>Spiralia</taxon>
        <taxon>Lophotrochozoa</taxon>
        <taxon>Platyhelminthes</taxon>
        <taxon>Rhabditophora</taxon>
        <taxon>Macrostomorpha</taxon>
        <taxon>Macrostomida</taxon>
        <taxon>Macrostomidae</taxon>
        <taxon>Macrostomum</taxon>
    </lineage>
</organism>
<feature type="compositionally biased region" description="Low complexity" evidence="8">
    <location>
        <begin position="1548"/>
        <end position="1562"/>
    </location>
</feature>
<feature type="transmembrane region" description="Helical" evidence="9">
    <location>
        <begin position="1123"/>
        <end position="1142"/>
    </location>
</feature>
<feature type="domain" description="TRPM-like" evidence="12">
    <location>
        <begin position="632"/>
        <end position="773"/>
    </location>
</feature>
<evidence type="ECO:0000256" key="5">
    <source>
        <dbReference type="ARBA" id="ARBA00023065"/>
    </source>
</evidence>
<feature type="transmembrane region" description="Helical" evidence="9">
    <location>
        <begin position="1089"/>
        <end position="1111"/>
    </location>
</feature>
<evidence type="ECO:0000259" key="10">
    <source>
        <dbReference type="Pfam" id="PF00520"/>
    </source>
</evidence>
<keyword evidence="6 9" id="KW-0472">Membrane</keyword>
<dbReference type="GO" id="GO:0030001">
    <property type="term" value="P:metal ion transport"/>
    <property type="evidence" value="ECO:0007669"/>
    <property type="project" value="TreeGrafter"/>
</dbReference>
<evidence type="ECO:0000256" key="6">
    <source>
        <dbReference type="ARBA" id="ARBA00023136"/>
    </source>
</evidence>
<dbReference type="STRING" id="282301.A0A267DZ32"/>
<keyword evidence="7" id="KW-0407">Ion channel</keyword>
<keyword evidence="3 9" id="KW-0812">Transmembrane</keyword>
<feature type="compositionally biased region" description="Basic and acidic residues" evidence="8">
    <location>
        <begin position="861"/>
        <end position="874"/>
    </location>
</feature>
<feature type="transmembrane region" description="Helical" evidence="9">
    <location>
        <begin position="1269"/>
        <end position="1294"/>
    </location>
</feature>
<dbReference type="GO" id="GO:0005886">
    <property type="term" value="C:plasma membrane"/>
    <property type="evidence" value="ECO:0007669"/>
    <property type="project" value="TreeGrafter"/>
</dbReference>
<keyword evidence="4 9" id="KW-1133">Transmembrane helix</keyword>
<feature type="region of interest" description="Disordered" evidence="8">
    <location>
        <begin position="631"/>
        <end position="650"/>
    </location>
</feature>
<accession>A0A267DZ32</accession>
<dbReference type="EMBL" id="NIVC01002889">
    <property type="protein sequence ID" value="PAA54561.1"/>
    <property type="molecule type" value="Genomic_DNA"/>
</dbReference>
<dbReference type="Pfam" id="PF25508">
    <property type="entry name" value="TRPM2"/>
    <property type="match status" value="2"/>
</dbReference>
<keyword evidence="5" id="KW-0406">Ion transport</keyword>
<evidence type="ECO:0008006" key="15">
    <source>
        <dbReference type="Google" id="ProtNLM"/>
    </source>
</evidence>
<evidence type="ECO:0000313" key="14">
    <source>
        <dbReference type="Proteomes" id="UP000215902"/>
    </source>
</evidence>
<feature type="transmembrane region" description="Helical" evidence="9">
    <location>
        <begin position="1325"/>
        <end position="1344"/>
    </location>
</feature>
<keyword evidence="2" id="KW-0813">Transport</keyword>
<feature type="domain" description="TRPM-like" evidence="12">
    <location>
        <begin position="432"/>
        <end position="540"/>
    </location>
</feature>
<evidence type="ECO:0000256" key="2">
    <source>
        <dbReference type="ARBA" id="ARBA00022448"/>
    </source>
</evidence>
<evidence type="ECO:0000256" key="7">
    <source>
        <dbReference type="ARBA" id="ARBA00023303"/>
    </source>
</evidence>
<dbReference type="Pfam" id="PF00520">
    <property type="entry name" value="Ion_trans"/>
    <property type="match status" value="1"/>
</dbReference>
<name>A0A267DZ32_9PLAT</name>
<feature type="compositionally biased region" description="Low complexity" evidence="8">
    <location>
        <begin position="846"/>
        <end position="860"/>
    </location>
</feature>
<feature type="compositionally biased region" description="Low complexity" evidence="8">
    <location>
        <begin position="875"/>
        <end position="888"/>
    </location>
</feature>
<dbReference type="InterPro" id="IPR057366">
    <property type="entry name" value="TRPM-like"/>
</dbReference>
<keyword evidence="14" id="KW-1185">Reference proteome</keyword>
<evidence type="ECO:0000256" key="8">
    <source>
        <dbReference type="SAM" id="MobiDB-lite"/>
    </source>
</evidence>
<evidence type="ECO:0000259" key="11">
    <source>
        <dbReference type="Pfam" id="PF18139"/>
    </source>
</evidence>
<feature type="region of interest" description="Disordered" evidence="8">
    <location>
        <begin position="1548"/>
        <end position="1614"/>
    </location>
</feature>
<feature type="transmembrane region" description="Helical" evidence="9">
    <location>
        <begin position="1154"/>
        <end position="1176"/>
    </location>
</feature>
<feature type="domain" description="TRPM SLOG" evidence="11">
    <location>
        <begin position="106"/>
        <end position="374"/>
    </location>
</feature>
<protein>
    <recommendedName>
        <fullName evidence="15">TRPM SLOG domain-containing protein</fullName>
    </recommendedName>
</protein>
<evidence type="ECO:0000259" key="12">
    <source>
        <dbReference type="Pfam" id="PF25508"/>
    </source>
</evidence>
<feature type="transmembrane region" description="Helical" evidence="9">
    <location>
        <begin position="1021"/>
        <end position="1042"/>
    </location>
</feature>
<feature type="transmembrane region" description="Helical" evidence="9">
    <location>
        <begin position="799"/>
        <end position="823"/>
    </location>
</feature>
<evidence type="ECO:0000256" key="1">
    <source>
        <dbReference type="ARBA" id="ARBA00004141"/>
    </source>
</evidence>
<proteinExistence type="predicted"/>
<dbReference type="Pfam" id="PF18139">
    <property type="entry name" value="LSDAT_euk"/>
    <property type="match status" value="1"/>
</dbReference>